<evidence type="ECO:0000256" key="8">
    <source>
        <dbReference type="ARBA" id="ARBA00060643"/>
    </source>
</evidence>
<feature type="binding site" evidence="12">
    <location>
        <position position="293"/>
    </location>
    <ligand>
        <name>substrate</name>
    </ligand>
</feature>
<comment type="function">
    <text evidence="12">Specifically catalyzes the decarboxylation of meso-diaminopimelate (meso-DAP) to L-lysine.</text>
</comment>
<dbReference type="Gene3D" id="3.20.20.10">
    <property type="entry name" value="Alanine racemase"/>
    <property type="match status" value="1"/>
</dbReference>
<name>A0A7W3XRF1_9BACL</name>
<gene>
    <name evidence="12" type="primary">lysA</name>
    <name evidence="16" type="ORF">FHR92_001881</name>
</gene>
<dbReference type="GO" id="GO:0009089">
    <property type="term" value="P:lysine biosynthetic process via diaminopimelate"/>
    <property type="evidence" value="ECO:0007669"/>
    <property type="project" value="UniProtKB-UniRule"/>
</dbReference>
<feature type="binding site" evidence="12">
    <location>
        <position position="330"/>
    </location>
    <ligand>
        <name>substrate</name>
    </ligand>
</feature>
<comment type="similarity">
    <text evidence="9 12">Belongs to the Orn/Lys/Arg decarboxylase class-II family. LysA subfamily.</text>
</comment>
<proteinExistence type="inferred from homology"/>
<dbReference type="GO" id="GO:0030170">
    <property type="term" value="F:pyridoxal phosphate binding"/>
    <property type="evidence" value="ECO:0007669"/>
    <property type="project" value="UniProtKB-UniRule"/>
</dbReference>
<feature type="binding site" evidence="12">
    <location>
        <begin position="290"/>
        <end position="293"/>
    </location>
    <ligand>
        <name>pyridoxal 5'-phosphate</name>
        <dbReference type="ChEBI" id="CHEBI:597326"/>
    </ligand>
</feature>
<evidence type="ECO:0000256" key="6">
    <source>
        <dbReference type="ARBA" id="ARBA00023239"/>
    </source>
</evidence>
<comment type="caution">
    <text evidence="16">The sequence shown here is derived from an EMBL/GenBank/DDBJ whole genome shotgun (WGS) entry which is preliminary data.</text>
</comment>
<evidence type="ECO:0000256" key="13">
    <source>
        <dbReference type="PIRSR" id="PIRSR600183-50"/>
    </source>
</evidence>
<dbReference type="InterPro" id="IPR002986">
    <property type="entry name" value="DAP_deCOOHase_LysA"/>
</dbReference>
<dbReference type="PANTHER" id="PTHR43727:SF2">
    <property type="entry name" value="GROUP IV DECARBOXYLASE"/>
    <property type="match status" value="1"/>
</dbReference>
<evidence type="ECO:0000256" key="7">
    <source>
        <dbReference type="ARBA" id="ARBA00050464"/>
    </source>
</evidence>
<evidence type="ECO:0000256" key="2">
    <source>
        <dbReference type="ARBA" id="ARBA00022605"/>
    </source>
</evidence>
<dbReference type="SUPFAM" id="SSF50621">
    <property type="entry name" value="Alanine racemase C-terminal domain-like"/>
    <property type="match status" value="1"/>
</dbReference>
<dbReference type="SUPFAM" id="SSF51419">
    <property type="entry name" value="PLP-binding barrel"/>
    <property type="match status" value="1"/>
</dbReference>
<reference evidence="16 17" key="1">
    <citation type="submission" date="2020-08" db="EMBL/GenBank/DDBJ databases">
        <title>Genomic Encyclopedia of Type Strains, Phase III (KMG-III): the genomes of soil and plant-associated and newly described type strains.</title>
        <authorList>
            <person name="Whitman W."/>
        </authorList>
    </citation>
    <scope>NUCLEOTIDE SEQUENCE [LARGE SCALE GENOMIC DNA]</scope>
    <source>
        <strain evidence="16 17">CECT 8693</strain>
    </source>
</reference>
<dbReference type="InterPro" id="IPR022644">
    <property type="entry name" value="De-COase2_N"/>
</dbReference>
<evidence type="ECO:0000256" key="4">
    <source>
        <dbReference type="ARBA" id="ARBA00022898"/>
    </source>
</evidence>
<comment type="cofactor">
    <cofactor evidence="1 12 13 14">
        <name>pyridoxal 5'-phosphate</name>
        <dbReference type="ChEBI" id="CHEBI:597326"/>
    </cofactor>
</comment>
<dbReference type="InterPro" id="IPR000183">
    <property type="entry name" value="Orn/DAP/Arg_de-COase"/>
</dbReference>
<feature type="modified residue" description="N6-(pyridoxal phosphate)lysine" evidence="12 13">
    <location>
        <position position="66"/>
    </location>
</feature>
<evidence type="ECO:0000256" key="12">
    <source>
        <dbReference type="HAMAP-Rule" id="MF_02120"/>
    </source>
</evidence>
<dbReference type="EMBL" id="JACJIP010000009">
    <property type="protein sequence ID" value="MBA9085415.1"/>
    <property type="molecule type" value="Genomic_DNA"/>
</dbReference>
<keyword evidence="3 12" id="KW-0210">Decarboxylase</keyword>
<dbReference type="InterPro" id="IPR009006">
    <property type="entry name" value="Ala_racemase/Decarboxylase_C"/>
</dbReference>
<keyword evidence="17" id="KW-1185">Reference proteome</keyword>
<evidence type="ECO:0000313" key="16">
    <source>
        <dbReference type="EMBL" id="MBA9085415.1"/>
    </source>
</evidence>
<dbReference type="NCBIfam" id="TIGR01048">
    <property type="entry name" value="lysA"/>
    <property type="match status" value="1"/>
</dbReference>
<evidence type="ECO:0000259" key="15">
    <source>
        <dbReference type="Pfam" id="PF02784"/>
    </source>
</evidence>
<evidence type="ECO:0000256" key="3">
    <source>
        <dbReference type="ARBA" id="ARBA00022793"/>
    </source>
</evidence>
<protein>
    <recommendedName>
        <fullName evidence="11 12">Diaminopimelate decarboxylase</fullName>
        <shortName evidence="12">DAP decarboxylase</shortName>
        <shortName evidence="12">DAPDC</shortName>
        <ecNumber evidence="10 12">4.1.1.20</ecNumber>
    </recommendedName>
</protein>
<comment type="catalytic activity">
    <reaction evidence="7 12 14">
        <text>meso-2,6-diaminopimelate + H(+) = L-lysine + CO2</text>
        <dbReference type="Rhea" id="RHEA:15101"/>
        <dbReference type="ChEBI" id="CHEBI:15378"/>
        <dbReference type="ChEBI" id="CHEBI:16526"/>
        <dbReference type="ChEBI" id="CHEBI:32551"/>
        <dbReference type="ChEBI" id="CHEBI:57791"/>
        <dbReference type="EC" id="4.1.1.20"/>
    </reaction>
</comment>
<dbReference type="PRINTS" id="PR01181">
    <property type="entry name" value="DAPDCRBXLASE"/>
</dbReference>
<feature type="binding site" evidence="12">
    <location>
        <position position="248"/>
    </location>
    <ligand>
        <name>pyridoxal 5'-phosphate</name>
        <dbReference type="ChEBI" id="CHEBI:597326"/>
    </ligand>
</feature>
<evidence type="ECO:0000313" key="17">
    <source>
        <dbReference type="Proteomes" id="UP000567067"/>
    </source>
</evidence>
<feature type="binding site" evidence="12">
    <location>
        <position position="390"/>
    </location>
    <ligand>
        <name>pyridoxal 5'-phosphate</name>
        <dbReference type="ChEBI" id="CHEBI:597326"/>
    </ligand>
</feature>
<evidence type="ECO:0000256" key="9">
    <source>
        <dbReference type="ARBA" id="ARBA00060983"/>
    </source>
</evidence>
<dbReference type="EC" id="4.1.1.20" evidence="10 12"/>
<dbReference type="CDD" id="cd06828">
    <property type="entry name" value="PLPDE_III_DapDC"/>
    <property type="match status" value="1"/>
</dbReference>
<accession>A0A7W3XRF1</accession>
<keyword evidence="5 12" id="KW-0457">Lysine biosynthesis</keyword>
<dbReference type="HAMAP" id="MF_02120">
    <property type="entry name" value="LysA"/>
    <property type="match status" value="1"/>
</dbReference>
<comment type="pathway">
    <text evidence="8 12 14">Amino-acid biosynthesis; L-lysine biosynthesis via DAP pathway; L-lysine from DL-2,6-diaminopimelate: step 1/1.</text>
</comment>
<dbReference type="Pfam" id="PF02784">
    <property type="entry name" value="Orn_Arg_deC_N"/>
    <property type="match status" value="1"/>
</dbReference>
<dbReference type="AlphaFoldDB" id="A0A7W3XRF1"/>
<evidence type="ECO:0000256" key="5">
    <source>
        <dbReference type="ARBA" id="ARBA00023154"/>
    </source>
</evidence>
<dbReference type="Proteomes" id="UP000567067">
    <property type="component" value="Unassembled WGS sequence"/>
</dbReference>
<dbReference type="InterPro" id="IPR029066">
    <property type="entry name" value="PLP-binding_barrel"/>
</dbReference>
<dbReference type="PRINTS" id="PR01179">
    <property type="entry name" value="ODADCRBXLASE"/>
</dbReference>
<dbReference type="UniPathway" id="UPA00034">
    <property type="reaction ID" value="UER00027"/>
</dbReference>
<feature type="binding site" evidence="12">
    <location>
        <position position="334"/>
    </location>
    <ligand>
        <name>substrate</name>
    </ligand>
</feature>
<keyword evidence="2 12" id="KW-0028">Amino-acid biosynthesis</keyword>
<keyword evidence="4 12" id="KW-0663">Pyridoxal phosphate</keyword>
<comment type="subunit">
    <text evidence="12">Homodimer.</text>
</comment>
<organism evidence="16 17">
    <name type="scientific">Fontibacillus solani</name>
    <dbReference type="NCBI Taxonomy" id="1572857"/>
    <lineage>
        <taxon>Bacteria</taxon>
        <taxon>Bacillati</taxon>
        <taxon>Bacillota</taxon>
        <taxon>Bacilli</taxon>
        <taxon>Bacillales</taxon>
        <taxon>Paenibacillaceae</taxon>
        <taxon>Fontibacillus</taxon>
    </lineage>
</organism>
<evidence type="ECO:0000256" key="11">
    <source>
        <dbReference type="ARBA" id="ARBA00074972"/>
    </source>
</evidence>
<dbReference type="FunFam" id="3.20.20.10:FF:000003">
    <property type="entry name" value="Diaminopimelate decarboxylase"/>
    <property type="match status" value="1"/>
</dbReference>
<feature type="active site" description="Proton donor" evidence="13">
    <location>
        <position position="361"/>
    </location>
</feature>
<dbReference type="FunFam" id="2.40.37.10:FF:000003">
    <property type="entry name" value="Diaminopimelate decarboxylase"/>
    <property type="match status" value="1"/>
</dbReference>
<feature type="domain" description="Orn/DAP/Arg decarboxylase 2 N-terminal" evidence="15">
    <location>
        <begin position="41"/>
        <end position="296"/>
    </location>
</feature>
<keyword evidence="6 12" id="KW-0456">Lyase</keyword>
<evidence type="ECO:0000256" key="10">
    <source>
        <dbReference type="ARBA" id="ARBA00066427"/>
    </source>
</evidence>
<sequence length="443" mass="48239">MYLHGTSKINTKGHLEIGGCDTVELKETYGTPLYIMDEALVRQRSREYMEAFRASGLNFQVAYASKAFCVMAMCRLVEEEGLSLDVVSEGELYTALQAGFPANRIHFHGNNKTPEELEMAISANIGCFVVDNFTEMHMLQAIAAEKGLSVNILLRVTPGVEAHTHEYISTGQTDSKFGFDIGNGSAFEAVELASNSLNLNLLGLHSHIGSQIFEVEGFQMAVERVAGFSIQVKEKLGVVFKVINLGGGFGIRYTEGDTPLKVSDYVKAITDSVKQSFGGAYAQLPEIWVEPGRSIVGDAGTTLYTVGTSKNIPGVRKYVAVDGGMTDNPRPALYESKYEAMLANRANDANEETVSIAGKCCESGDMLIWDLDLPQVNGGDLLAVSCTGAYNYAMASNYNRIRRPAVVFVKDGQSDLVVKRETLQDIVSGDVIPERIAKQPSYK</sequence>
<dbReference type="PANTHER" id="PTHR43727">
    <property type="entry name" value="DIAMINOPIMELATE DECARBOXYLASE"/>
    <property type="match status" value="1"/>
</dbReference>
<dbReference type="RefSeq" id="WP_182535276.1">
    <property type="nucleotide sequence ID" value="NZ_JACJIP010000009.1"/>
</dbReference>
<evidence type="ECO:0000256" key="14">
    <source>
        <dbReference type="RuleBase" id="RU003738"/>
    </source>
</evidence>
<feature type="binding site" evidence="12">
    <location>
        <position position="362"/>
    </location>
    <ligand>
        <name>substrate</name>
    </ligand>
</feature>
<feature type="binding site" evidence="12">
    <location>
        <position position="390"/>
    </location>
    <ligand>
        <name>substrate</name>
    </ligand>
</feature>
<dbReference type="Gene3D" id="2.40.37.10">
    <property type="entry name" value="Lyase, Ornithine Decarboxylase, Chain A, domain 1"/>
    <property type="match status" value="1"/>
</dbReference>
<evidence type="ECO:0000256" key="1">
    <source>
        <dbReference type="ARBA" id="ARBA00001933"/>
    </source>
</evidence>
<dbReference type="GO" id="GO:0008836">
    <property type="term" value="F:diaminopimelate decarboxylase activity"/>
    <property type="evidence" value="ECO:0007669"/>
    <property type="project" value="UniProtKB-UniRule"/>
</dbReference>